<dbReference type="EMBL" id="BTRK01000006">
    <property type="protein sequence ID" value="GMR61307.1"/>
    <property type="molecule type" value="Genomic_DNA"/>
</dbReference>
<organism evidence="2 3">
    <name type="scientific">Pristionchus mayeri</name>
    <dbReference type="NCBI Taxonomy" id="1317129"/>
    <lineage>
        <taxon>Eukaryota</taxon>
        <taxon>Metazoa</taxon>
        <taxon>Ecdysozoa</taxon>
        <taxon>Nematoda</taxon>
        <taxon>Chromadorea</taxon>
        <taxon>Rhabditida</taxon>
        <taxon>Rhabditina</taxon>
        <taxon>Diplogasteromorpha</taxon>
        <taxon>Diplogasteroidea</taxon>
        <taxon>Neodiplogasteridae</taxon>
        <taxon>Pristionchus</taxon>
    </lineage>
</organism>
<keyword evidence="3" id="KW-1185">Reference proteome</keyword>
<evidence type="ECO:0000313" key="2">
    <source>
        <dbReference type="EMBL" id="GMR61307.1"/>
    </source>
</evidence>
<feature type="transmembrane region" description="Helical" evidence="1">
    <location>
        <begin position="21"/>
        <end position="44"/>
    </location>
</feature>
<feature type="non-terminal residue" evidence="2">
    <location>
        <position position="1"/>
    </location>
</feature>
<dbReference type="PANTHER" id="PTHR34851">
    <property type="entry name" value="PROTEIN CBG05235-RELATED"/>
    <property type="match status" value="1"/>
</dbReference>
<gene>
    <name evidence="2" type="ORF">PMAYCL1PPCAC_31502</name>
</gene>
<sequence>VSLVFKMVHDSPLFTHRICCCSATVASQVMACLAIILCAIIAVSTWFTDSPIYLNIYQTVLVVTEIVACALVFVACCSLRPVLVLPIIVIQAWNSVSIIGTGIWFLIDTWSILTAFGVVYYICVYSCSLLFSLFILHCHVCCFKVLTFKKHARHHHCDSAQ</sequence>
<evidence type="ECO:0000313" key="3">
    <source>
        <dbReference type="Proteomes" id="UP001328107"/>
    </source>
</evidence>
<evidence type="ECO:0000256" key="1">
    <source>
        <dbReference type="SAM" id="Phobius"/>
    </source>
</evidence>
<reference evidence="3" key="1">
    <citation type="submission" date="2022-10" db="EMBL/GenBank/DDBJ databases">
        <title>Genome assembly of Pristionchus species.</title>
        <authorList>
            <person name="Yoshida K."/>
            <person name="Sommer R.J."/>
        </authorList>
    </citation>
    <scope>NUCLEOTIDE SEQUENCE [LARGE SCALE GENOMIC DNA]</scope>
    <source>
        <strain evidence="3">RS5460</strain>
    </source>
</reference>
<keyword evidence="1" id="KW-0812">Transmembrane</keyword>
<keyword evidence="1" id="KW-1133">Transmembrane helix</keyword>
<accession>A0AAN5DF02</accession>
<feature type="transmembrane region" description="Helical" evidence="1">
    <location>
        <begin position="56"/>
        <end position="76"/>
    </location>
</feature>
<proteinExistence type="predicted"/>
<dbReference type="Proteomes" id="UP001328107">
    <property type="component" value="Unassembled WGS sequence"/>
</dbReference>
<keyword evidence="1" id="KW-0472">Membrane</keyword>
<name>A0AAN5DF02_9BILA</name>
<dbReference type="PANTHER" id="PTHR34851:SF5">
    <property type="entry name" value="MARVEL DOMAIN-CONTAINING PROTEIN"/>
    <property type="match status" value="1"/>
</dbReference>
<feature type="transmembrane region" description="Helical" evidence="1">
    <location>
        <begin position="83"/>
        <end position="107"/>
    </location>
</feature>
<dbReference type="AlphaFoldDB" id="A0AAN5DF02"/>
<feature type="transmembrane region" description="Helical" evidence="1">
    <location>
        <begin position="119"/>
        <end position="146"/>
    </location>
</feature>
<protein>
    <submittedName>
        <fullName evidence="2">Uncharacterized protein</fullName>
    </submittedName>
</protein>
<comment type="caution">
    <text evidence="2">The sequence shown here is derived from an EMBL/GenBank/DDBJ whole genome shotgun (WGS) entry which is preliminary data.</text>
</comment>